<organism evidence="1">
    <name type="scientific">Arundo donax</name>
    <name type="common">Giant reed</name>
    <name type="synonym">Donax arundinaceus</name>
    <dbReference type="NCBI Taxonomy" id="35708"/>
    <lineage>
        <taxon>Eukaryota</taxon>
        <taxon>Viridiplantae</taxon>
        <taxon>Streptophyta</taxon>
        <taxon>Embryophyta</taxon>
        <taxon>Tracheophyta</taxon>
        <taxon>Spermatophyta</taxon>
        <taxon>Magnoliopsida</taxon>
        <taxon>Liliopsida</taxon>
        <taxon>Poales</taxon>
        <taxon>Poaceae</taxon>
        <taxon>PACMAD clade</taxon>
        <taxon>Arundinoideae</taxon>
        <taxon>Arundineae</taxon>
        <taxon>Arundo</taxon>
    </lineage>
</organism>
<name>A0A0A9B2S4_ARUDO</name>
<proteinExistence type="predicted"/>
<dbReference type="AlphaFoldDB" id="A0A0A9B2S4"/>
<sequence length="50" mass="5764">MLLSISTGTARRPWRRRCEPGHSFRLLSTISGAPASFTRARRRRPGPWKK</sequence>
<reference evidence="1" key="2">
    <citation type="journal article" date="2015" name="Data Brief">
        <title>Shoot transcriptome of the giant reed, Arundo donax.</title>
        <authorList>
            <person name="Barrero R.A."/>
            <person name="Guerrero F.D."/>
            <person name="Moolhuijzen P."/>
            <person name="Goolsby J.A."/>
            <person name="Tidwell J."/>
            <person name="Bellgard S.E."/>
            <person name="Bellgard M.I."/>
        </authorList>
    </citation>
    <scope>NUCLEOTIDE SEQUENCE</scope>
    <source>
        <tissue evidence="1">Shoot tissue taken approximately 20 cm above the soil surface</tissue>
    </source>
</reference>
<protein>
    <submittedName>
        <fullName evidence="1">Uncharacterized protein</fullName>
    </submittedName>
</protein>
<dbReference type="EMBL" id="GBRH01244308">
    <property type="protein sequence ID" value="JAD53587.1"/>
    <property type="molecule type" value="Transcribed_RNA"/>
</dbReference>
<evidence type="ECO:0000313" key="1">
    <source>
        <dbReference type="EMBL" id="JAD53587.1"/>
    </source>
</evidence>
<accession>A0A0A9B2S4</accession>
<reference evidence="1" key="1">
    <citation type="submission" date="2014-09" db="EMBL/GenBank/DDBJ databases">
        <authorList>
            <person name="Magalhaes I.L.F."/>
            <person name="Oliveira U."/>
            <person name="Santos F.R."/>
            <person name="Vidigal T.H.D.A."/>
            <person name="Brescovit A.D."/>
            <person name="Santos A.J."/>
        </authorList>
    </citation>
    <scope>NUCLEOTIDE SEQUENCE</scope>
    <source>
        <tissue evidence="1">Shoot tissue taken approximately 20 cm above the soil surface</tissue>
    </source>
</reference>